<evidence type="ECO:0000256" key="5">
    <source>
        <dbReference type="ARBA" id="ARBA00022806"/>
    </source>
</evidence>
<dbReference type="InterPro" id="IPR001650">
    <property type="entry name" value="Helicase_C-like"/>
</dbReference>
<sequence>MASDSKKRARPIPKSSQKSKRQKVEPAKNKTVEKRPVALDALPWNEIKLPDMFDDAEGFFGLEEVEGVEVVKEGNQLKFVSATVQTPEYEDEEWEGFGEDVVETAPAEVLSTEESKSKAEKKEKKSKAKKDKKEKSKKEAPKPETKAEPDKLETNIFKALEEDAEDGIDVSAWEDLDLSSHTLGALSKLGFAKPTPIQSSAIPEILAGHDVVGKASTGSGKTLAFGIPILESWLETYGELEDEDQKTARPPTALILSPTRELAHQLTEHLRALCKGIANAPFVAAVTGGLSVQKQQRQLAKADIVIGTPGRLWEVMSSSIELSASFKQIKFLVVDEADRLLTEGHFKEAEEILSALDRQQDAEEGDEENIPPRQTLVFSATFAKDLQQKLSGKGKQGLMDDTESMEYLLKKLNFREDKPKFVDVNPISQMAEGLKEGMVECAGTEKDLYLYSLLLYHPNQRTLIFTNSIHSVRRLVPLLQNLNLHVHALHSQMIQKARMRSIERFSSPKATSSILVATDVAARGLDIGGVQLVIHYHLPRTADMYVHRSGRTARAEALGSSILLCAPEEVVGTRRLIAKVHAQNAVQGGGNKKQYYMRSLDLDRKVVTRLKPRVTLAKRIADSALAKERKGHDDEWVRNAAEELGVDYDSEEFEAAGGARKGRGTGRKLKEKEARALTKNELGALRGELKGLLAQRVNVGVSERYLTAGTVDINELLKGAKGDFLGKVEGIDRTVPTSKCVKEDTRLQAAEQSHSTSGSPRDLFSGADDIYDASPKRSKPEIRVTSPEKPVMFIEARQTIRDDPAEPREFSPASPDSLFSSSYHTQPSSPLDHPMKRKKIAPNYDLDSPSRYSETRSPIPYAPVTPKTRRLSAATTNVLDNTLTYSGELFNPVESAPESSPIATPGEPRLRNELPGLSSSAQLNGNTFLMDWIRKYPVDHFAVLFRTPPNVASPDQALLGQISEKAIHDVCTVMGLPPNSVESVTSLNLPNMPVSSSSPNAGNLFTTFRHPKPIKSSFVFAMHKWKPGEVVADLVEDCSHLRVLLAIEVPTDKSLIDPDLWLTATNSRFLFLPFSRLRSFLRGGDGGAEASTFVRELENSPRAQKAVSDLDIPGHGGRRGIQRAIWLLGTIRCPKCIIWFLNTSKG</sequence>
<dbReference type="GO" id="GO:0005524">
    <property type="term" value="F:ATP binding"/>
    <property type="evidence" value="ECO:0007669"/>
    <property type="project" value="UniProtKB-UniRule"/>
</dbReference>
<dbReference type="InterPro" id="IPR014001">
    <property type="entry name" value="Helicase_ATP-bd"/>
</dbReference>
<comment type="catalytic activity">
    <reaction evidence="10">
        <text>ATP + H2O = ADP + phosphate + H(+)</text>
        <dbReference type="Rhea" id="RHEA:13065"/>
        <dbReference type="ChEBI" id="CHEBI:15377"/>
        <dbReference type="ChEBI" id="CHEBI:15378"/>
        <dbReference type="ChEBI" id="CHEBI:30616"/>
        <dbReference type="ChEBI" id="CHEBI:43474"/>
        <dbReference type="ChEBI" id="CHEBI:456216"/>
        <dbReference type="EC" id="3.6.4.13"/>
    </reaction>
</comment>
<dbReference type="CDD" id="cd18787">
    <property type="entry name" value="SF2_C_DEAD"/>
    <property type="match status" value="1"/>
</dbReference>
<feature type="region of interest" description="Disordered" evidence="11">
    <location>
        <begin position="1"/>
        <end position="35"/>
    </location>
</feature>
<evidence type="ECO:0000256" key="11">
    <source>
        <dbReference type="SAM" id="MobiDB-lite"/>
    </source>
</evidence>
<keyword evidence="6 10" id="KW-0067">ATP-binding</keyword>
<feature type="compositionally biased region" description="Basic and acidic residues" evidence="11">
    <location>
        <begin position="798"/>
        <end position="809"/>
    </location>
</feature>
<feature type="region of interest" description="Disordered" evidence="11">
    <location>
        <begin position="107"/>
        <end position="153"/>
    </location>
</feature>
<dbReference type="Proteomes" id="UP000315522">
    <property type="component" value="Unassembled WGS sequence"/>
</dbReference>
<evidence type="ECO:0000256" key="9">
    <source>
        <dbReference type="PROSITE-ProRule" id="PRU00552"/>
    </source>
</evidence>
<evidence type="ECO:0000256" key="2">
    <source>
        <dbReference type="ARBA" id="ARBA00022552"/>
    </source>
</evidence>
<comment type="function">
    <text evidence="10">RNA helicase.</text>
</comment>
<accession>A0A559M886</accession>
<organism evidence="15 16">
    <name type="scientific">Lachnellula willkommii</name>
    <dbReference type="NCBI Taxonomy" id="215461"/>
    <lineage>
        <taxon>Eukaryota</taxon>
        <taxon>Fungi</taxon>
        <taxon>Dikarya</taxon>
        <taxon>Ascomycota</taxon>
        <taxon>Pezizomycotina</taxon>
        <taxon>Leotiomycetes</taxon>
        <taxon>Helotiales</taxon>
        <taxon>Lachnaceae</taxon>
        <taxon>Lachnellula</taxon>
    </lineage>
</organism>
<feature type="compositionally biased region" description="Polar residues" evidence="11">
    <location>
        <begin position="750"/>
        <end position="759"/>
    </location>
</feature>
<feature type="domain" description="Helicase C-terminal" evidence="13">
    <location>
        <begin position="449"/>
        <end position="601"/>
    </location>
</feature>
<proteinExistence type="inferred from homology"/>
<feature type="compositionally biased region" description="Basic and acidic residues" evidence="11">
    <location>
        <begin position="131"/>
        <end position="153"/>
    </location>
</feature>
<keyword evidence="8" id="KW-0539">Nucleus</keyword>
<evidence type="ECO:0000256" key="1">
    <source>
        <dbReference type="ARBA" id="ARBA00004604"/>
    </source>
</evidence>
<dbReference type="InterPro" id="IPR014014">
    <property type="entry name" value="RNA_helicase_DEAD_Q_motif"/>
</dbReference>
<dbReference type="PROSITE" id="PS51194">
    <property type="entry name" value="HELICASE_CTER"/>
    <property type="match status" value="1"/>
</dbReference>
<dbReference type="GO" id="GO:0003724">
    <property type="term" value="F:RNA helicase activity"/>
    <property type="evidence" value="ECO:0007669"/>
    <property type="project" value="UniProtKB-EC"/>
</dbReference>
<keyword evidence="3 10" id="KW-0547">Nucleotide-binding</keyword>
<evidence type="ECO:0000259" key="14">
    <source>
        <dbReference type="PROSITE" id="PS51195"/>
    </source>
</evidence>
<dbReference type="GO" id="GO:0006364">
    <property type="term" value="P:rRNA processing"/>
    <property type="evidence" value="ECO:0007669"/>
    <property type="project" value="UniProtKB-KW"/>
</dbReference>
<dbReference type="AlphaFoldDB" id="A0A559M886"/>
<dbReference type="Gene3D" id="3.40.50.300">
    <property type="entry name" value="P-loop containing nucleotide triphosphate hydrolases"/>
    <property type="match status" value="2"/>
</dbReference>
<evidence type="ECO:0000256" key="7">
    <source>
        <dbReference type="ARBA" id="ARBA00022884"/>
    </source>
</evidence>
<dbReference type="InterPro" id="IPR027417">
    <property type="entry name" value="P-loop_NTPase"/>
</dbReference>
<evidence type="ECO:0000259" key="12">
    <source>
        <dbReference type="PROSITE" id="PS51192"/>
    </source>
</evidence>
<keyword evidence="16" id="KW-1185">Reference proteome</keyword>
<feature type="domain" description="Helicase ATP-binding" evidence="12">
    <location>
        <begin position="202"/>
        <end position="400"/>
    </location>
</feature>
<evidence type="ECO:0000256" key="10">
    <source>
        <dbReference type="RuleBase" id="RU365068"/>
    </source>
</evidence>
<evidence type="ECO:0000256" key="6">
    <source>
        <dbReference type="ARBA" id="ARBA00022840"/>
    </source>
</evidence>
<comment type="similarity">
    <text evidence="10">Belongs to the DEAD box helicase family.</text>
</comment>
<dbReference type="Pfam" id="PF00270">
    <property type="entry name" value="DEAD"/>
    <property type="match status" value="1"/>
</dbReference>
<feature type="compositionally biased region" description="Basic residues" evidence="11">
    <location>
        <begin position="7"/>
        <end position="21"/>
    </location>
</feature>
<feature type="short sequence motif" description="Q motif" evidence="9">
    <location>
        <begin position="171"/>
        <end position="199"/>
    </location>
</feature>
<evidence type="ECO:0000313" key="15">
    <source>
        <dbReference type="EMBL" id="TVY89176.1"/>
    </source>
</evidence>
<feature type="region of interest" description="Disordered" evidence="11">
    <location>
        <begin position="743"/>
        <end position="864"/>
    </location>
</feature>
<dbReference type="GO" id="GO:0016787">
    <property type="term" value="F:hydrolase activity"/>
    <property type="evidence" value="ECO:0007669"/>
    <property type="project" value="UniProtKB-KW"/>
</dbReference>
<feature type="compositionally biased region" description="Low complexity" evidence="11">
    <location>
        <begin position="810"/>
        <end position="822"/>
    </location>
</feature>
<dbReference type="Pfam" id="PF00271">
    <property type="entry name" value="Helicase_C"/>
    <property type="match status" value="1"/>
</dbReference>
<gene>
    <name evidence="15" type="primary">mak5</name>
    <name evidence="15" type="ORF">LAWI1_G004640</name>
</gene>
<dbReference type="GO" id="GO:0003723">
    <property type="term" value="F:RNA binding"/>
    <property type="evidence" value="ECO:0007669"/>
    <property type="project" value="UniProtKB-UniRule"/>
</dbReference>
<comment type="subcellular location">
    <subcellularLocation>
        <location evidence="1">Nucleus</location>
        <location evidence="1">Nucleolus</location>
    </subcellularLocation>
</comment>
<dbReference type="PROSITE" id="PS51195">
    <property type="entry name" value="Q_MOTIF"/>
    <property type="match status" value="1"/>
</dbReference>
<name>A0A559M886_9HELO</name>
<feature type="compositionally biased region" description="Basic and acidic residues" evidence="11">
    <location>
        <begin position="22"/>
        <end position="35"/>
    </location>
</feature>
<dbReference type="SUPFAM" id="SSF52540">
    <property type="entry name" value="P-loop containing nucleoside triphosphate hydrolases"/>
    <property type="match status" value="1"/>
</dbReference>
<evidence type="ECO:0000256" key="8">
    <source>
        <dbReference type="ARBA" id="ARBA00023242"/>
    </source>
</evidence>
<dbReference type="InterPro" id="IPR000629">
    <property type="entry name" value="RNA-helicase_DEAD-box_CS"/>
</dbReference>
<comment type="domain">
    <text evidence="10">The Q motif is unique to and characteristic of the DEAD box family of RNA helicases and controls ATP binding and hydrolysis.</text>
</comment>
<dbReference type="EMBL" id="QGML01001377">
    <property type="protein sequence ID" value="TVY89176.1"/>
    <property type="molecule type" value="Genomic_DNA"/>
</dbReference>
<dbReference type="EC" id="3.6.4.13" evidence="10"/>
<protein>
    <recommendedName>
        <fullName evidence="10">ATP-dependent RNA helicase</fullName>
        <ecNumber evidence="10">3.6.4.13</ecNumber>
    </recommendedName>
</protein>
<dbReference type="SMART" id="SM00490">
    <property type="entry name" value="HELICc"/>
    <property type="match status" value="1"/>
</dbReference>
<dbReference type="PROSITE" id="PS51192">
    <property type="entry name" value="HELICASE_ATP_BIND_1"/>
    <property type="match status" value="1"/>
</dbReference>
<reference evidence="15 16" key="1">
    <citation type="submission" date="2018-05" db="EMBL/GenBank/DDBJ databases">
        <title>Genome sequencing and assembly of the regulated plant pathogen Lachnellula willkommii and related sister species for the development of diagnostic species identification markers.</title>
        <authorList>
            <person name="Giroux E."/>
            <person name="Bilodeau G."/>
        </authorList>
    </citation>
    <scope>NUCLEOTIDE SEQUENCE [LARGE SCALE GENOMIC DNA]</scope>
    <source>
        <strain evidence="15 16">CBS 172.35</strain>
    </source>
</reference>
<dbReference type="PROSITE" id="PS00039">
    <property type="entry name" value="DEAD_ATP_HELICASE"/>
    <property type="match status" value="1"/>
</dbReference>
<comment type="caution">
    <text evidence="15">The sequence shown here is derived from an EMBL/GenBank/DDBJ whole genome shotgun (WGS) entry which is preliminary data.</text>
</comment>
<evidence type="ECO:0000256" key="4">
    <source>
        <dbReference type="ARBA" id="ARBA00022801"/>
    </source>
</evidence>
<feature type="domain" description="DEAD-box RNA helicase Q" evidence="14">
    <location>
        <begin position="171"/>
        <end position="199"/>
    </location>
</feature>
<feature type="compositionally biased region" description="Basic and acidic residues" evidence="11">
    <location>
        <begin position="113"/>
        <end position="123"/>
    </location>
</feature>
<dbReference type="GO" id="GO:0005730">
    <property type="term" value="C:nucleolus"/>
    <property type="evidence" value="ECO:0007669"/>
    <property type="project" value="UniProtKB-SubCell"/>
</dbReference>
<dbReference type="CDD" id="cd17946">
    <property type="entry name" value="DEADc_DDX24"/>
    <property type="match status" value="1"/>
</dbReference>
<dbReference type="InterPro" id="IPR011545">
    <property type="entry name" value="DEAD/DEAH_box_helicase_dom"/>
</dbReference>
<dbReference type="PANTHER" id="PTHR24031">
    <property type="entry name" value="RNA HELICASE"/>
    <property type="match status" value="1"/>
</dbReference>
<dbReference type="SMART" id="SM00487">
    <property type="entry name" value="DEXDc"/>
    <property type="match status" value="1"/>
</dbReference>
<keyword evidence="7 10" id="KW-0694">RNA-binding</keyword>
<keyword evidence="4 10" id="KW-0378">Hydrolase</keyword>
<evidence type="ECO:0000259" key="13">
    <source>
        <dbReference type="PROSITE" id="PS51194"/>
    </source>
</evidence>
<keyword evidence="2" id="KW-0698">rRNA processing</keyword>
<evidence type="ECO:0000256" key="3">
    <source>
        <dbReference type="ARBA" id="ARBA00022741"/>
    </source>
</evidence>
<keyword evidence="5 10" id="KW-0347">Helicase</keyword>
<evidence type="ECO:0000313" key="16">
    <source>
        <dbReference type="Proteomes" id="UP000315522"/>
    </source>
</evidence>